<dbReference type="Pfam" id="PF06045">
    <property type="entry name" value="Rhamnogal_lyase"/>
    <property type="match status" value="1"/>
</dbReference>
<dbReference type="InterPro" id="IPR008979">
    <property type="entry name" value="Galactose-bd-like_sf"/>
</dbReference>
<feature type="chain" id="PRO_5032857843" description="rhamnogalacturonan endolyase" evidence="8">
    <location>
        <begin position="17"/>
        <end position="580"/>
    </location>
</feature>
<dbReference type="EMBL" id="SWLB01000017">
    <property type="protein sequence ID" value="KAF3327216.1"/>
    <property type="molecule type" value="Genomic_DNA"/>
</dbReference>
<dbReference type="Pfam" id="PF14683">
    <property type="entry name" value="CBM-like"/>
    <property type="match status" value="1"/>
</dbReference>
<dbReference type="AlphaFoldDB" id="A0A833QZ74"/>
<accession>A0A833QZ74</accession>
<dbReference type="OrthoDB" id="2130367at2759"/>
<evidence type="ECO:0000259" key="10">
    <source>
        <dbReference type="Pfam" id="PF14686"/>
    </source>
</evidence>
<keyword evidence="5" id="KW-0964">Secreted</keyword>
<dbReference type="Pfam" id="PF14686">
    <property type="entry name" value="fn3_3"/>
    <property type="match status" value="1"/>
</dbReference>
<dbReference type="GO" id="GO:0030246">
    <property type="term" value="F:carbohydrate binding"/>
    <property type="evidence" value="ECO:0007669"/>
    <property type="project" value="InterPro"/>
</dbReference>
<dbReference type="SUPFAM" id="SSF49785">
    <property type="entry name" value="Galactose-binding domain-like"/>
    <property type="match status" value="1"/>
</dbReference>
<dbReference type="InterPro" id="IPR029413">
    <property type="entry name" value="RG-lyase_II"/>
</dbReference>
<keyword evidence="6 8" id="KW-0732">Signal</keyword>
<protein>
    <recommendedName>
        <fullName evidence="4">rhamnogalacturonan endolyase</fullName>
        <ecNumber evidence="4">4.2.2.23</ecNumber>
    </recommendedName>
</protein>
<evidence type="ECO:0000256" key="4">
    <source>
        <dbReference type="ARBA" id="ARBA00012437"/>
    </source>
</evidence>
<dbReference type="CDD" id="cd10320">
    <property type="entry name" value="RGL4_N"/>
    <property type="match status" value="1"/>
</dbReference>
<evidence type="ECO:0000256" key="3">
    <source>
        <dbReference type="ARBA" id="ARBA00010418"/>
    </source>
</evidence>
<dbReference type="SUPFAM" id="SSF49452">
    <property type="entry name" value="Starch-binding domain-like"/>
    <property type="match status" value="1"/>
</dbReference>
<dbReference type="Proteomes" id="UP000623129">
    <property type="component" value="Unassembled WGS sequence"/>
</dbReference>
<dbReference type="GO" id="GO:0102210">
    <property type="term" value="F:rhamnogalacturonan endolyase activity"/>
    <property type="evidence" value="ECO:0007669"/>
    <property type="project" value="UniProtKB-EC"/>
</dbReference>
<evidence type="ECO:0000313" key="11">
    <source>
        <dbReference type="EMBL" id="KAF3327216.1"/>
    </source>
</evidence>
<keyword evidence="12" id="KW-1185">Reference proteome</keyword>
<dbReference type="InterPro" id="IPR013784">
    <property type="entry name" value="Carb-bd-like_fold"/>
</dbReference>
<dbReference type="InterPro" id="IPR010325">
    <property type="entry name" value="Rhamnogal_lyase"/>
</dbReference>
<evidence type="ECO:0000256" key="2">
    <source>
        <dbReference type="ARBA" id="ARBA00004613"/>
    </source>
</evidence>
<evidence type="ECO:0000256" key="1">
    <source>
        <dbReference type="ARBA" id="ARBA00001324"/>
    </source>
</evidence>
<name>A0A833QZ74_9POAL</name>
<dbReference type="Gene3D" id="2.70.98.10">
    <property type="match status" value="1"/>
</dbReference>
<feature type="domain" description="Rhamnogalacturonan lyase" evidence="10">
    <location>
        <begin position="383"/>
        <end position="450"/>
    </location>
</feature>
<evidence type="ECO:0000256" key="7">
    <source>
        <dbReference type="ARBA" id="ARBA00023239"/>
    </source>
</evidence>
<dbReference type="GO" id="GO:0005975">
    <property type="term" value="P:carbohydrate metabolic process"/>
    <property type="evidence" value="ECO:0007669"/>
    <property type="project" value="InterPro"/>
</dbReference>
<dbReference type="Gene3D" id="2.60.40.1120">
    <property type="entry name" value="Carboxypeptidase-like, regulatory domain"/>
    <property type="match status" value="1"/>
</dbReference>
<reference evidence="11" key="1">
    <citation type="submission" date="2020-01" db="EMBL/GenBank/DDBJ databases">
        <title>Genome sequence of Kobresia littledalei, the first chromosome-level genome in the family Cyperaceae.</title>
        <authorList>
            <person name="Qu G."/>
        </authorList>
    </citation>
    <scope>NUCLEOTIDE SEQUENCE</scope>
    <source>
        <strain evidence="11">C.B.Clarke</strain>
        <tissue evidence="11">Leaf</tissue>
    </source>
</reference>
<dbReference type="GO" id="GO:0005576">
    <property type="term" value="C:extracellular region"/>
    <property type="evidence" value="ECO:0007669"/>
    <property type="project" value="UniProtKB-SubCell"/>
</dbReference>
<dbReference type="CDD" id="cd10316">
    <property type="entry name" value="RGL4_M"/>
    <property type="match status" value="1"/>
</dbReference>
<organism evidence="11 12">
    <name type="scientific">Carex littledalei</name>
    <dbReference type="NCBI Taxonomy" id="544730"/>
    <lineage>
        <taxon>Eukaryota</taxon>
        <taxon>Viridiplantae</taxon>
        <taxon>Streptophyta</taxon>
        <taxon>Embryophyta</taxon>
        <taxon>Tracheophyta</taxon>
        <taxon>Spermatophyta</taxon>
        <taxon>Magnoliopsida</taxon>
        <taxon>Liliopsida</taxon>
        <taxon>Poales</taxon>
        <taxon>Cyperaceae</taxon>
        <taxon>Cyperoideae</taxon>
        <taxon>Cariceae</taxon>
        <taxon>Carex</taxon>
        <taxon>Carex subgen. Euthyceras</taxon>
    </lineage>
</organism>
<dbReference type="InterPro" id="IPR029411">
    <property type="entry name" value="RG-lyase_III"/>
</dbReference>
<proteinExistence type="inferred from homology"/>
<evidence type="ECO:0000256" key="5">
    <source>
        <dbReference type="ARBA" id="ARBA00022525"/>
    </source>
</evidence>
<comment type="subcellular location">
    <subcellularLocation>
        <location evidence="2">Secreted</location>
    </subcellularLocation>
</comment>
<evidence type="ECO:0000256" key="8">
    <source>
        <dbReference type="SAM" id="SignalP"/>
    </source>
</evidence>
<evidence type="ECO:0000313" key="12">
    <source>
        <dbReference type="Proteomes" id="UP000623129"/>
    </source>
</evidence>
<dbReference type="InterPro" id="IPR014718">
    <property type="entry name" value="GH-type_carb-bd"/>
</dbReference>
<evidence type="ECO:0000259" key="9">
    <source>
        <dbReference type="Pfam" id="PF14683"/>
    </source>
</evidence>
<comment type="catalytic activity">
    <reaction evidence="1">
        <text>Endotype eliminative cleavage of L-alpha-rhamnopyranosyl-(1-&gt;4)-alpha-D-galactopyranosyluronic acid bonds of rhamnogalacturonan I domains in ramified hairy regions of pectin leaving L-rhamnopyranose at the reducing end and 4-deoxy-4,5-unsaturated D-galactopyranosyluronic acid at the non-reducing end.</text>
        <dbReference type="EC" id="4.2.2.23"/>
    </reaction>
</comment>
<feature type="signal peptide" evidence="8">
    <location>
        <begin position="1"/>
        <end position="16"/>
    </location>
</feature>
<feature type="domain" description="Rhamnogalacturonan lyase" evidence="9">
    <location>
        <begin position="466"/>
        <end position="576"/>
    </location>
</feature>
<sequence length="580" mass="66891">MLFVSVLCIFIATAMSSETQMRSERVTLHVEDSQVVMDNGILQVTFSKPHGRMIAIKYNGIDNLLDYPHSESNLGGYWDVDWNYPGSKNDAVMDMLEGTEFKAIVETDEQVEISFNRRWDASLRNKLAHLNTNIRYIMLRGVSGFYTYSIMEHENGWPAFDISEARVAFKLNGDRFHYMAISDNKQKEMPSEKDREPPRAEKLAYKEAMLLVNPSFRELKGEVDDKYQYSLDNKDNQVHGWISDNPSTGFWVITPSNEFKTGGPLKQDLTSHTGPTSLAMFIGDHYVGRDIHFSLQDGEYWKKTLGPIFVYLNSNSNQNHSGSSRDLLWKDAKAQMQKEVQNWPYNFPASEDFLKQNQRGTVTGRLCVYDWYNKTSMPTDFPYVGLALPGQPGSWQAECKGYQFWTRVDAKGYFTINNIIPGNYNLYAWAPGFVGDFMHNVTISISASSKFDFGALTFRPPRAGPTLWEIGVPDRSAAEFFIPDTNKDINNLYINFEKYRQYGLWERYTDLYPKEDLVYNVGTSDYKKDWFFAQVTRKVGNEYHATTWQIKFSLTNIQENSLYMLRLALATAHMSRLERL</sequence>
<comment type="similarity">
    <text evidence="3">Belongs to the polysaccharide lyase 4 family.</text>
</comment>
<dbReference type="InterPro" id="IPR051850">
    <property type="entry name" value="Polysacch_Lyase_4"/>
</dbReference>
<gene>
    <name evidence="11" type="ORF">FCM35_KLT07334</name>
</gene>
<dbReference type="PANTHER" id="PTHR32018:SF2">
    <property type="entry name" value="OS11G0134100 PROTEIN"/>
    <property type="match status" value="1"/>
</dbReference>
<evidence type="ECO:0000256" key="6">
    <source>
        <dbReference type="ARBA" id="ARBA00022729"/>
    </source>
</evidence>
<keyword evidence="7 11" id="KW-0456">Lyase</keyword>
<dbReference type="InterPro" id="IPR011013">
    <property type="entry name" value="Gal_mutarotase_sf_dom"/>
</dbReference>
<dbReference type="PANTHER" id="PTHR32018">
    <property type="entry name" value="RHAMNOGALACTURONATE LYASE FAMILY PROTEIN"/>
    <property type="match status" value="1"/>
</dbReference>
<dbReference type="Gene3D" id="2.60.120.260">
    <property type="entry name" value="Galactose-binding domain-like"/>
    <property type="match status" value="1"/>
</dbReference>
<comment type="caution">
    <text evidence="11">The sequence shown here is derived from an EMBL/GenBank/DDBJ whole genome shotgun (WGS) entry which is preliminary data.</text>
</comment>
<dbReference type="SUPFAM" id="SSF74650">
    <property type="entry name" value="Galactose mutarotase-like"/>
    <property type="match status" value="1"/>
</dbReference>
<dbReference type="EC" id="4.2.2.23" evidence="4"/>